<reference evidence="2" key="1">
    <citation type="journal article" date="2013" name="J. Plant Res.">
        <title>Effect of fungi and light on seed germination of three Opuntia species from semiarid lands of central Mexico.</title>
        <authorList>
            <person name="Delgado-Sanchez P."/>
            <person name="Jimenez-Bremont J.F."/>
            <person name="Guerrero-Gonzalez Mde L."/>
            <person name="Flores J."/>
        </authorList>
    </citation>
    <scope>NUCLEOTIDE SEQUENCE</scope>
    <source>
        <tissue evidence="2">Cladode</tissue>
    </source>
</reference>
<accession>A0A7C9A4H9</accession>
<evidence type="ECO:0000256" key="1">
    <source>
        <dbReference type="SAM" id="Phobius"/>
    </source>
</evidence>
<evidence type="ECO:0000313" key="2">
    <source>
        <dbReference type="EMBL" id="MBA4658854.1"/>
    </source>
</evidence>
<keyword evidence="1" id="KW-1133">Transmembrane helix</keyword>
<protein>
    <submittedName>
        <fullName evidence="2">Uncharacterized protein</fullName>
    </submittedName>
</protein>
<keyword evidence="1" id="KW-0472">Membrane</keyword>
<reference evidence="2" key="2">
    <citation type="submission" date="2020-07" db="EMBL/GenBank/DDBJ databases">
        <authorList>
            <person name="Vera ALvarez R."/>
            <person name="Arias-Moreno D.M."/>
            <person name="Jimenez-Jacinto V."/>
            <person name="Jimenez-Bremont J.F."/>
            <person name="Swaminathan K."/>
            <person name="Moose S.P."/>
            <person name="Guerrero-Gonzalez M.L."/>
            <person name="Marino-Ramirez L."/>
            <person name="Landsman D."/>
            <person name="Rodriguez-Kessler M."/>
            <person name="Delgado-Sanchez P."/>
        </authorList>
    </citation>
    <scope>NUCLEOTIDE SEQUENCE</scope>
    <source>
        <tissue evidence="2">Cladode</tissue>
    </source>
</reference>
<organism evidence="2">
    <name type="scientific">Opuntia streptacantha</name>
    <name type="common">Prickly pear cactus</name>
    <name type="synonym">Opuntia cardona</name>
    <dbReference type="NCBI Taxonomy" id="393608"/>
    <lineage>
        <taxon>Eukaryota</taxon>
        <taxon>Viridiplantae</taxon>
        <taxon>Streptophyta</taxon>
        <taxon>Embryophyta</taxon>
        <taxon>Tracheophyta</taxon>
        <taxon>Spermatophyta</taxon>
        <taxon>Magnoliopsida</taxon>
        <taxon>eudicotyledons</taxon>
        <taxon>Gunneridae</taxon>
        <taxon>Pentapetalae</taxon>
        <taxon>Caryophyllales</taxon>
        <taxon>Cactineae</taxon>
        <taxon>Cactaceae</taxon>
        <taxon>Opuntioideae</taxon>
        <taxon>Opuntia</taxon>
    </lineage>
</organism>
<proteinExistence type="predicted"/>
<keyword evidence="1" id="KW-0812">Transmembrane</keyword>
<feature type="transmembrane region" description="Helical" evidence="1">
    <location>
        <begin position="75"/>
        <end position="102"/>
    </location>
</feature>
<name>A0A7C9A4H9_OPUST</name>
<dbReference type="EMBL" id="GISG01202118">
    <property type="protein sequence ID" value="MBA4658854.1"/>
    <property type="molecule type" value="Transcribed_RNA"/>
</dbReference>
<sequence length="123" mass="14314">MFSSDRLHTSWKRKLWASEFHLAAKDLLVKYDNLLTLMTSDNSTRTEHTKHMISTALGTTFPKLINAMHRNGYQYFGLSLSFFLFFSFCLSFFFFFGAFVLLQGAEYCLTLEMILESPLRLQA</sequence>
<dbReference type="AlphaFoldDB" id="A0A7C9A4H9"/>